<dbReference type="SUPFAM" id="SSF53474">
    <property type="entry name" value="alpha/beta-Hydrolases"/>
    <property type="match status" value="1"/>
</dbReference>
<accession>A0A059F4E0</accession>
<protein>
    <recommendedName>
        <fullName evidence="3">Serine aminopeptidase S33 domain-containing protein</fullName>
    </recommendedName>
</protein>
<dbReference type="HOGENOM" id="CLU_066256_0_0_1"/>
<dbReference type="Proteomes" id="UP000030655">
    <property type="component" value="Unassembled WGS sequence"/>
</dbReference>
<proteinExistence type="predicted"/>
<reference evidence="2" key="1">
    <citation type="submission" date="2013-02" db="EMBL/GenBank/DDBJ databases">
        <authorList>
            <consortium name="The Broad Institute Genome Sequencing Platform"/>
            <person name="Cuomo C."/>
            <person name="Becnel J."/>
            <person name="Sanscrainte N."/>
            <person name="Walker B."/>
            <person name="Young S.K."/>
            <person name="Zeng Q."/>
            <person name="Gargeya S."/>
            <person name="Fitzgerald M."/>
            <person name="Haas B."/>
            <person name="Abouelleil A."/>
            <person name="Alvarado L."/>
            <person name="Arachchi H.M."/>
            <person name="Berlin A.M."/>
            <person name="Chapman S.B."/>
            <person name="Dewar J."/>
            <person name="Goldberg J."/>
            <person name="Griggs A."/>
            <person name="Gujja S."/>
            <person name="Hansen M."/>
            <person name="Howarth C."/>
            <person name="Imamovic A."/>
            <person name="Larimer J."/>
            <person name="McCowan C."/>
            <person name="Murphy C."/>
            <person name="Neiman D."/>
            <person name="Pearson M."/>
            <person name="Priest M."/>
            <person name="Roberts A."/>
            <person name="Saif S."/>
            <person name="Shea T."/>
            <person name="Sisk P."/>
            <person name="Sykes S."/>
            <person name="Wortman J."/>
            <person name="Nusbaum C."/>
            <person name="Birren B."/>
        </authorList>
    </citation>
    <scope>NUCLEOTIDE SEQUENCE [LARGE SCALE GENOMIC DNA]</scope>
    <source>
        <strain evidence="2">PRA339</strain>
    </source>
</reference>
<dbReference type="AlphaFoldDB" id="A0A059F4E0"/>
<dbReference type="InterPro" id="IPR029058">
    <property type="entry name" value="AB_hydrolase_fold"/>
</dbReference>
<sequence length="278" mass="32536">MLRKTRETESFTSSLFKKFFFNPSKTQCIGDSFHIVNPKFTYENKTIKTKDDVNLRISLVIPKNISKETHFIILCHGSSVNRGFFSNMFDKYNILDENVCVLLLDYREYGNSEGIFSKTGAVYDLEACVKYFYKRFKTKFTFIGSSLGSAVILEYCKYIYLENKYVCFDKLVLLSCFTSVMDFLKESISWKFIKILPNQVNKITNLYDFNLLESIKYVGNHNVLILHGLNDKLVKISSAKRLSSIIDCKFDVFNEDHFNITFSYSVWKRIFEFLNNSQ</sequence>
<dbReference type="EMBL" id="KK365133">
    <property type="protein sequence ID" value="KCZ82040.1"/>
    <property type="molecule type" value="Genomic_DNA"/>
</dbReference>
<dbReference type="OrthoDB" id="446723at2759"/>
<organism evidence="1 2">
    <name type="scientific">Anncaliia algerae PRA339</name>
    <dbReference type="NCBI Taxonomy" id="1288291"/>
    <lineage>
        <taxon>Eukaryota</taxon>
        <taxon>Fungi</taxon>
        <taxon>Fungi incertae sedis</taxon>
        <taxon>Microsporidia</taxon>
        <taxon>Tubulinosematoidea</taxon>
        <taxon>Tubulinosematidae</taxon>
        <taxon>Anncaliia</taxon>
    </lineage>
</organism>
<name>A0A059F4E0_9MICR</name>
<evidence type="ECO:0000313" key="1">
    <source>
        <dbReference type="EMBL" id="KCZ82040.1"/>
    </source>
</evidence>
<dbReference type="PANTHER" id="PTHR12277:SF81">
    <property type="entry name" value="PROTEIN ABHD13"/>
    <property type="match status" value="1"/>
</dbReference>
<reference evidence="1 2" key="2">
    <citation type="submission" date="2014-03" db="EMBL/GenBank/DDBJ databases">
        <title>The Genome Sequence of Anncaliia algerae insect isolate PRA339.</title>
        <authorList>
            <consortium name="The Broad Institute Genome Sequencing Platform"/>
            <consortium name="The Broad Institute Genome Sequencing Center for Infectious Disease"/>
            <person name="Cuomo C."/>
            <person name="Becnel J."/>
            <person name="Sanscrainte N."/>
            <person name="Walker B."/>
            <person name="Young S.K."/>
            <person name="Zeng Q."/>
            <person name="Gargeya S."/>
            <person name="Fitzgerald M."/>
            <person name="Haas B."/>
            <person name="Abouelleil A."/>
            <person name="Alvarado L."/>
            <person name="Arachchi H.M."/>
            <person name="Berlin A.M."/>
            <person name="Chapman S.B."/>
            <person name="Dewar J."/>
            <person name="Goldberg J."/>
            <person name="Griggs A."/>
            <person name="Gujja S."/>
            <person name="Hansen M."/>
            <person name="Howarth C."/>
            <person name="Imamovic A."/>
            <person name="Larimer J."/>
            <person name="McCowan C."/>
            <person name="Murphy C."/>
            <person name="Neiman D."/>
            <person name="Pearson M."/>
            <person name="Priest M."/>
            <person name="Roberts A."/>
            <person name="Saif S."/>
            <person name="Shea T."/>
            <person name="Sisk P."/>
            <person name="Sykes S."/>
            <person name="Wortman J."/>
            <person name="Nusbaum C."/>
            <person name="Birren B."/>
        </authorList>
    </citation>
    <scope>NUCLEOTIDE SEQUENCE [LARGE SCALE GENOMIC DNA]</scope>
    <source>
        <strain evidence="1 2">PRA339</strain>
    </source>
</reference>
<dbReference type="PANTHER" id="PTHR12277">
    <property type="entry name" value="ALPHA/BETA HYDROLASE DOMAIN-CONTAINING PROTEIN"/>
    <property type="match status" value="1"/>
</dbReference>
<evidence type="ECO:0008006" key="3">
    <source>
        <dbReference type="Google" id="ProtNLM"/>
    </source>
</evidence>
<dbReference type="VEuPathDB" id="MicrosporidiaDB:H312_00522"/>
<dbReference type="STRING" id="1288291.A0A059F4E0"/>
<keyword evidence="2" id="KW-1185">Reference proteome</keyword>
<evidence type="ECO:0000313" key="2">
    <source>
        <dbReference type="Proteomes" id="UP000030655"/>
    </source>
</evidence>
<gene>
    <name evidence="1" type="ORF">H312_00522</name>
</gene>
<dbReference type="Gene3D" id="3.40.50.1820">
    <property type="entry name" value="alpha/beta hydrolase"/>
    <property type="match status" value="1"/>
</dbReference>